<evidence type="ECO:0000256" key="15">
    <source>
        <dbReference type="PROSITE-ProRule" id="PRU00146"/>
    </source>
</evidence>
<dbReference type="PANTHER" id="PTHR10333:SF100">
    <property type="entry name" value="CHROMATIN MODIFICATION-RELATED PROTEIN YNG2"/>
    <property type="match status" value="1"/>
</dbReference>
<dbReference type="Gene3D" id="3.30.40.10">
    <property type="entry name" value="Zinc/RING finger domain, C3HC4 (zinc finger)"/>
    <property type="match status" value="1"/>
</dbReference>
<dbReference type="PROSITE" id="PS50016">
    <property type="entry name" value="ZF_PHD_2"/>
    <property type="match status" value="1"/>
</dbReference>
<feature type="compositionally biased region" description="Acidic residues" evidence="17">
    <location>
        <begin position="351"/>
        <end position="364"/>
    </location>
</feature>
<evidence type="ECO:0000256" key="16">
    <source>
        <dbReference type="RuleBase" id="RU361213"/>
    </source>
</evidence>
<feature type="binding site" evidence="14">
    <location>
        <position position="383"/>
    </location>
    <ligand>
        <name>Zn(2+)</name>
        <dbReference type="ChEBI" id="CHEBI:29105"/>
        <label>2</label>
    </ligand>
</feature>
<dbReference type="GO" id="GO:0006355">
    <property type="term" value="P:regulation of DNA-templated transcription"/>
    <property type="evidence" value="ECO:0007669"/>
    <property type="project" value="TreeGrafter"/>
</dbReference>
<evidence type="ECO:0000256" key="11">
    <source>
        <dbReference type="ARBA" id="ARBA00023306"/>
    </source>
</evidence>
<feature type="compositionally biased region" description="Pro residues" evidence="17">
    <location>
        <begin position="256"/>
        <end position="265"/>
    </location>
</feature>
<evidence type="ECO:0000256" key="14">
    <source>
        <dbReference type="PIRSR" id="PIRSR628651-51"/>
    </source>
</evidence>
<dbReference type="GO" id="GO:0006281">
    <property type="term" value="P:DNA repair"/>
    <property type="evidence" value="ECO:0007669"/>
    <property type="project" value="UniProtKB-KW"/>
</dbReference>
<keyword evidence="6 14" id="KW-0862">Zinc</keyword>
<keyword evidence="9 16" id="KW-0539">Nucleus</keyword>
<protein>
    <recommendedName>
        <fullName evidence="16">Chromatin modification-related protein</fullName>
    </recommendedName>
</protein>
<gene>
    <name evidence="19" type="ORF">BP6252_09177</name>
</gene>
<evidence type="ECO:0000256" key="10">
    <source>
        <dbReference type="ARBA" id="ARBA00023254"/>
    </source>
</evidence>
<dbReference type="PANTHER" id="PTHR10333">
    <property type="entry name" value="INHIBITOR OF GROWTH PROTEIN"/>
    <property type="match status" value="1"/>
</dbReference>
<comment type="subunit">
    <text evidence="16">Component of an histone acetyltransferase complex. Interacts with H3K4me3 and to a lesser extent with H3K4me2.</text>
</comment>
<comment type="function">
    <text evidence="16">Component of an histone acetyltransferase complex.</text>
</comment>
<evidence type="ECO:0000256" key="5">
    <source>
        <dbReference type="ARBA" id="ARBA00022771"/>
    </source>
</evidence>
<keyword evidence="7 16" id="KW-0156">Chromatin regulator</keyword>
<comment type="subcellular location">
    <subcellularLocation>
        <location evidence="1 16">Nucleus</location>
    </subcellularLocation>
</comment>
<dbReference type="SMART" id="SM01408">
    <property type="entry name" value="ING"/>
    <property type="match status" value="1"/>
</dbReference>
<feature type="binding site" evidence="14">
    <location>
        <position position="397"/>
    </location>
    <ligand>
        <name>Zn(2+)</name>
        <dbReference type="ChEBI" id="CHEBI:29105"/>
        <label>1</label>
    </ligand>
</feature>
<feature type="binding site" evidence="14">
    <location>
        <position position="388"/>
    </location>
    <ligand>
        <name>Zn(2+)</name>
        <dbReference type="ChEBI" id="CHEBI:29105"/>
        <label>2</label>
    </ligand>
</feature>
<feature type="binding site" evidence="14">
    <location>
        <position position="410"/>
    </location>
    <ligand>
        <name>Zn(2+)</name>
        <dbReference type="ChEBI" id="CHEBI:29105"/>
        <label>2</label>
    </ligand>
</feature>
<evidence type="ECO:0000256" key="2">
    <source>
        <dbReference type="ARBA" id="ARBA00010210"/>
    </source>
</evidence>
<comment type="function">
    <text evidence="12">Component of the NuA4 histone acetyltransferase complex which is involved in transcriptional activation of selected genes principally by acetylation of nucleosomal histone H4 and H2A. The NuA4 complex is also involved in DNA repair. Involved in cell cycle progression and meiosis.</text>
</comment>
<dbReference type="CDD" id="cd16858">
    <property type="entry name" value="ING_ING3_Yng2p"/>
    <property type="match status" value="1"/>
</dbReference>
<feature type="binding site" evidence="14">
    <location>
        <position position="394"/>
    </location>
    <ligand>
        <name>Zn(2+)</name>
        <dbReference type="ChEBI" id="CHEBI:29105"/>
        <label>1</label>
    </ligand>
</feature>
<keyword evidence="10" id="KW-0469">Meiosis</keyword>
<evidence type="ECO:0000256" key="7">
    <source>
        <dbReference type="ARBA" id="ARBA00022853"/>
    </source>
</evidence>
<dbReference type="Gene3D" id="6.10.140.1740">
    <property type="match status" value="1"/>
</dbReference>
<proteinExistence type="inferred from homology"/>
<feature type="site" description="Histone H3K4me3 binding" evidence="13">
    <location>
        <position position="369"/>
    </location>
</feature>
<keyword evidence="20" id="KW-1185">Reference proteome</keyword>
<evidence type="ECO:0000256" key="1">
    <source>
        <dbReference type="ARBA" id="ARBA00004123"/>
    </source>
</evidence>
<dbReference type="InterPro" id="IPR013083">
    <property type="entry name" value="Znf_RING/FYVE/PHD"/>
</dbReference>
<dbReference type="GO" id="GO:0005634">
    <property type="term" value="C:nucleus"/>
    <property type="evidence" value="ECO:0007669"/>
    <property type="project" value="UniProtKB-SubCell"/>
</dbReference>
<dbReference type="Proteomes" id="UP000256645">
    <property type="component" value="Unassembled WGS sequence"/>
</dbReference>
<dbReference type="SUPFAM" id="SSF57903">
    <property type="entry name" value="FYVE/PHD zinc finger"/>
    <property type="match status" value="1"/>
</dbReference>
<reference evidence="19 20" key="1">
    <citation type="journal article" date="2018" name="IMA Fungus">
        <title>IMA Genome-F 9: Draft genome sequence of Annulohypoxylon stygium, Aspergillus mulundensis, Berkeleyomyces basicola (syn. Thielaviopsis basicola), Ceratocystis smalleyi, two Cercospora beticola strains, Coleophoma cylindrospora, Fusarium fracticaudum, Phialophora cf. hyalina, and Morchella septimelata.</title>
        <authorList>
            <person name="Wingfield B.D."/>
            <person name="Bills G.F."/>
            <person name="Dong Y."/>
            <person name="Huang W."/>
            <person name="Nel W.J."/>
            <person name="Swalarsk-Parry B.S."/>
            <person name="Vaghefi N."/>
            <person name="Wilken P.M."/>
            <person name="An Z."/>
            <person name="de Beer Z.W."/>
            <person name="De Vos L."/>
            <person name="Chen L."/>
            <person name="Duong T.A."/>
            <person name="Gao Y."/>
            <person name="Hammerbacher A."/>
            <person name="Kikkert J.R."/>
            <person name="Li Y."/>
            <person name="Li H."/>
            <person name="Li K."/>
            <person name="Li Q."/>
            <person name="Liu X."/>
            <person name="Ma X."/>
            <person name="Naidoo K."/>
            <person name="Pethybridge S.J."/>
            <person name="Sun J."/>
            <person name="Steenkamp E.T."/>
            <person name="van der Nest M.A."/>
            <person name="van Wyk S."/>
            <person name="Wingfield M.J."/>
            <person name="Xiong C."/>
            <person name="Yue Q."/>
            <person name="Zhang X."/>
        </authorList>
    </citation>
    <scope>NUCLEOTIDE SEQUENCE [LARGE SCALE GENOMIC DNA]</scope>
    <source>
        <strain evidence="19 20">BP6252</strain>
    </source>
</reference>
<evidence type="ECO:0000256" key="4">
    <source>
        <dbReference type="ARBA" id="ARBA00022763"/>
    </source>
</evidence>
<evidence type="ECO:0000313" key="19">
    <source>
        <dbReference type="EMBL" id="RDW67781.1"/>
    </source>
</evidence>
<dbReference type="InterPro" id="IPR001965">
    <property type="entry name" value="Znf_PHD"/>
</dbReference>
<feature type="compositionally biased region" description="Basic residues" evidence="17">
    <location>
        <begin position="299"/>
        <end position="316"/>
    </location>
</feature>
<dbReference type="InterPro" id="IPR028651">
    <property type="entry name" value="ING_fam"/>
</dbReference>
<dbReference type="Pfam" id="PF12998">
    <property type="entry name" value="ING"/>
    <property type="match status" value="1"/>
</dbReference>
<feature type="binding site" evidence="14">
    <location>
        <position position="372"/>
    </location>
    <ligand>
        <name>Zn(2+)</name>
        <dbReference type="ChEBI" id="CHEBI:29105"/>
        <label>1</label>
    </ligand>
</feature>
<dbReference type="GO" id="GO:0035267">
    <property type="term" value="C:NuA4 histone acetyltransferase complex"/>
    <property type="evidence" value="ECO:0007669"/>
    <property type="project" value="TreeGrafter"/>
</dbReference>
<keyword evidence="3 14" id="KW-0479">Metal-binding</keyword>
<dbReference type="AlphaFoldDB" id="A0A3D8R1I9"/>
<evidence type="ECO:0000256" key="6">
    <source>
        <dbReference type="ARBA" id="ARBA00022833"/>
    </source>
</evidence>
<dbReference type="InterPro" id="IPR019787">
    <property type="entry name" value="Znf_PHD-finger"/>
</dbReference>
<comment type="caution">
    <text evidence="19">The sequence shown here is derived from an EMBL/GenBank/DDBJ whole genome shotgun (WGS) entry which is preliminary data.</text>
</comment>
<keyword evidence="11" id="KW-0131">Cell cycle</keyword>
<dbReference type="EMBL" id="PDLM01000010">
    <property type="protein sequence ID" value="RDW67781.1"/>
    <property type="molecule type" value="Genomic_DNA"/>
</dbReference>
<feature type="region of interest" description="Disordered" evidence="17">
    <location>
        <begin position="241"/>
        <end position="365"/>
    </location>
</feature>
<dbReference type="GO" id="GO:0006325">
    <property type="term" value="P:chromatin organization"/>
    <property type="evidence" value="ECO:0007669"/>
    <property type="project" value="UniProtKB-KW"/>
</dbReference>
<feature type="domain" description="PHD-type" evidence="18">
    <location>
        <begin position="367"/>
        <end position="416"/>
    </location>
</feature>
<dbReference type="CDD" id="cd15505">
    <property type="entry name" value="PHD_ING"/>
    <property type="match status" value="1"/>
</dbReference>
<evidence type="ECO:0000259" key="18">
    <source>
        <dbReference type="PROSITE" id="PS50016"/>
    </source>
</evidence>
<evidence type="ECO:0000256" key="17">
    <source>
        <dbReference type="SAM" id="MobiDB-lite"/>
    </source>
</evidence>
<dbReference type="STRING" id="1849047.A0A3D8R1I9"/>
<feature type="site" description="Histone H3K4me3 binding" evidence="13">
    <location>
        <position position="392"/>
    </location>
</feature>
<name>A0A3D8R1I9_9HELO</name>
<evidence type="ECO:0000256" key="8">
    <source>
        <dbReference type="ARBA" id="ARBA00023204"/>
    </source>
</evidence>
<dbReference type="OrthoDB" id="2505961at2759"/>
<evidence type="ECO:0000256" key="12">
    <source>
        <dbReference type="ARBA" id="ARBA00037044"/>
    </source>
</evidence>
<accession>A0A3D8R1I9</accession>
<sequence>MPRDDLSIDFVPNRRIMVVTDHQDCGSVLEEFTNRVANLPAEIAFMQDEITEKDRMVEKLRSTASRADLQIQQWIRENGSHTPNPKEEKLKKVFDENMSKALQLQAEKLALCDKMEHVYHRHLLQLDKEIKKLQDRGEFPKEDVPSVFDDNGPAPINRVRVPGAVPAPLGPIANNATPVVHTRHPNQHPMRAPTVQSQSPQVPGASSSVPTTPAAAHLMSQRAREMSLGAVANKRQRLIGGLGALPSNSSGLARPPVGPGTPKPGTPSSSRAGSIGPRASQKSGATTKKVAPHRQGVAARKKIIKSNLGRIKHRSGNKNSPSSTNDSELSDPESGSGEDDDEAMSPTRGEGDDELGDLEDDEGADDKKYCTCQSVSYGDMVACDNESCPFEWFHWSCVGLTKEPTGTWICPVCTKNGVKKG</sequence>
<dbReference type="GO" id="GO:0051321">
    <property type="term" value="P:meiotic cell cycle"/>
    <property type="evidence" value="ECO:0007669"/>
    <property type="project" value="UniProtKB-KW"/>
</dbReference>
<keyword evidence="8" id="KW-0234">DNA repair</keyword>
<keyword evidence="4" id="KW-0227">DNA damage</keyword>
<feature type="compositionally biased region" description="Low complexity" evidence="17">
    <location>
        <begin position="202"/>
        <end position="216"/>
    </location>
</feature>
<comment type="domain">
    <text evidence="16">The PHD-type zinc finger mediates the binding to H3K4me3.</text>
</comment>
<organism evidence="19 20">
    <name type="scientific">Coleophoma cylindrospora</name>
    <dbReference type="NCBI Taxonomy" id="1849047"/>
    <lineage>
        <taxon>Eukaryota</taxon>
        <taxon>Fungi</taxon>
        <taxon>Dikarya</taxon>
        <taxon>Ascomycota</taxon>
        <taxon>Pezizomycotina</taxon>
        <taxon>Leotiomycetes</taxon>
        <taxon>Helotiales</taxon>
        <taxon>Dermateaceae</taxon>
        <taxon>Coleophoma</taxon>
    </lineage>
</organism>
<feature type="site" description="Histone H3K4me3 binding" evidence="13">
    <location>
        <position position="380"/>
    </location>
</feature>
<dbReference type="InterPro" id="IPR024610">
    <property type="entry name" value="ING_N_histone-binding"/>
</dbReference>
<feature type="region of interest" description="Disordered" evidence="17">
    <location>
        <begin position="185"/>
        <end position="216"/>
    </location>
</feature>
<evidence type="ECO:0000256" key="9">
    <source>
        <dbReference type="ARBA" id="ARBA00023242"/>
    </source>
</evidence>
<feature type="compositionally biased region" description="Acidic residues" evidence="17">
    <location>
        <begin position="328"/>
        <end position="343"/>
    </location>
</feature>
<dbReference type="SMART" id="SM00249">
    <property type="entry name" value="PHD"/>
    <property type="match status" value="1"/>
</dbReference>
<dbReference type="InterPro" id="IPR011011">
    <property type="entry name" value="Znf_FYVE_PHD"/>
</dbReference>
<dbReference type="GO" id="GO:0008270">
    <property type="term" value="F:zinc ion binding"/>
    <property type="evidence" value="ECO:0007669"/>
    <property type="project" value="UniProtKB-KW"/>
</dbReference>
<feature type="binding site" evidence="14">
    <location>
        <position position="413"/>
    </location>
    <ligand>
        <name>Zn(2+)</name>
        <dbReference type="ChEBI" id="CHEBI:29105"/>
        <label>2</label>
    </ligand>
</feature>
<dbReference type="PROSITE" id="PS01359">
    <property type="entry name" value="ZF_PHD_1"/>
    <property type="match status" value="1"/>
</dbReference>
<feature type="binding site" evidence="14">
    <location>
        <position position="370"/>
    </location>
    <ligand>
        <name>Zn(2+)</name>
        <dbReference type="ChEBI" id="CHEBI:29105"/>
        <label>1</label>
    </ligand>
</feature>
<comment type="similarity">
    <text evidence="2 16">Belongs to the ING family.</text>
</comment>
<dbReference type="InterPro" id="IPR019786">
    <property type="entry name" value="Zinc_finger_PHD-type_CS"/>
</dbReference>
<evidence type="ECO:0000256" key="13">
    <source>
        <dbReference type="PIRSR" id="PIRSR628651-50"/>
    </source>
</evidence>
<evidence type="ECO:0000256" key="3">
    <source>
        <dbReference type="ARBA" id="ARBA00022723"/>
    </source>
</evidence>
<keyword evidence="5 15" id="KW-0863">Zinc-finger</keyword>
<feature type="site" description="Histone H3K4me3 binding" evidence="13">
    <location>
        <position position="384"/>
    </location>
</feature>
<evidence type="ECO:0000313" key="20">
    <source>
        <dbReference type="Proteomes" id="UP000256645"/>
    </source>
</evidence>